<organism evidence="2 3">
    <name type="scientific">Pontibacter fetidus</name>
    <dbReference type="NCBI Taxonomy" id="2700082"/>
    <lineage>
        <taxon>Bacteria</taxon>
        <taxon>Pseudomonadati</taxon>
        <taxon>Bacteroidota</taxon>
        <taxon>Cytophagia</taxon>
        <taxon>Cytophagales</taxon>
        <taxon>Hymenobacteraceae</taxon>
        <taxon>Pontibacter</taxon>
    </lineage>
</organism>
<dbReference type="InterPro" id="IPR011990">
    <property type="entry name" value="TPR-like_helical_dom_sf"/>
</dbReference>
<feature type="signal peptide" evidence="1">
    <location>
        <begin position="1"/>
        <end position="20"/>
    </location>
</feature>
<protein>
    <recommendedName>
        <fullName evidence="4">Tetratricopeptide repeat protein</fullName>
    </recommendedName>
</protein>
<sequence length="213" mass="23684">MKKQILLIVTAILLALNTFAQKGNYEAAIGQNLESMRNAKTVQEYQQVVNKFERIAAAEPNEWLPAYYATLTYINMSDDETDGDKKDQLLDKAQQHLDNAFKLVPKESELYVLQGYVHLMRISVSPMLRGMKYSGLAIENFEKAKALNPDNPRAYFMLGSTKFNTPAMFGGGPEAAKPYLTTAKAKYSQAKPASAIAPHWGQKAAESLLAKCN</sequence>
<dbReference type="Proteomes" id="UP000478546">
    <property type="component" value="Unassembled WGS sequence"/>
</dbReference>
<dbReference type="RefSeq" id="WP_162346516.1">
    <property type="nucleotide sequence ID" value="NZ_JAAEAA010000013.1"/>
</dbReference>
<dbReference type="EMBL" id="JAAEAA010000013">
    <property type="protein sequence ID" value="NDK56456.1"/>
    <property type="molecule type" value="Genomic_DNA"/>
</dbReference>
<evidence type="ECO:0000313" key="3">
    <source>
        <dbReference type="Proteomes" id="UP000478546"/>
    </source>
</evidence>
<accession>A0A6B2H6K3</accession>
<dbReference type="Gene3D" id="1.25.40.10">
    <property type="entry name" value="Tetratricopeptide repeat domain"/>
    <property type="match status" value="1"/>
</dbReference>
<dbReference type="SUPFAM" id="SSF48452">
    <property type="entry name" value="TPR-like"/>
    <property type="match status" value="1"/>
</dbReference>
<feature type="chain" id="PRO_5025342271" description="Tetratricopeptide repeat protein" evidence="1">
    <location>
        <begin position="21"/>
        <end position="213"/>
    </location>
</feature>
<evidence type="ECO:0008006" key="4">
    <source>
        <dbReference type="Google" id="ProtNLM"/>
    </source>
</evidence>
<proteinExistence type="predicted"/>
<evidence type="ECO:0000313" key="2">
    <source>
        <dbReference type="EMBL" id="NDK56456.1"/>
    </source>
</evidence>
<reference evidence="2 3" key="1">
    <citation type="submission" date="2020-01" db="EMBL/GenBank/DDBJ databases">
        <authorList>
            <person name="Kim M.K."/>
        </authorList>
    </citation>
    <scope>NUCLEOTIDE SEQUENCE [LARGE SCALE GENOMIC DNA]</scope>
    <source>
        <strain evidence="2 3">BT213</strain>
    </source>
</reference>
<gene>
    <name evidence="2" type="ORF">GWO68_11045</name>
</gene>
<evidence type="ECO:0000256" key="1">
    <source>
        <dbReference type="SAM" id="SignalP"/>
    </source>
</evidence>
<keyword evidence="1" id="KW-0732">Signal</keyword>
<comment type="caution">
    <text evidence="2">The sequence shown here is derived from an EMBL/GenBank/DDBJ whole genome shotgun (WGS) entry which is preliminary data.</text>
</comment>
<keyword evidence="3" id="KW-1185">Reference proteome</keyword>
<name>A0A6B2H6K3_9BACT</name>
<dbReference type="AlphaFoldDB" id="A0A6B2H6K3"/>